<feature type="transmembrane region" description="Helical" evidence="6">
    <location>
        <begin position="71"/>
        <end position="96"/>
    </location>
</feature>
<protein>
    <recommendedName>
        <fullName evidence="1">receptor protein-tyrosine kinase</fullName>
        <ecNumber evidence="1">2.7.10.1</ecNumber>
    </recommendedName>
</protein>
<accession>A0AB72Z0U5</accession>
<gene>
    <name evidence="7" type="ORF">HMPREF9003_1591</name>
</gene>
<name>A0AB72Z0U5_9BIFI</name>
<evidence type="ECO:0000313" key="7">
    <source>
        <dbReference type="EMBL" id="EFO77742.1"/>
    </source>
</evidence>
<dbReference type="AlphaFoldDB" id="A0AB72Z0U5"/>
<keyword evidence="6" id="KW-0812">Transmembrane</keyword>
<keyword evidence="2" id="KW-0808">Transferase</keyword>
<evidence type="ECO:0000256" key="4">
    <source>
        <dbReference type="ARBA" id="ARBA00023137"/>
    </source>
</evidence>
<reference evidence="7 8" key="1">
    <citation type="submission" date="2010-10" db="EMBL/GenBank/DDBJ databases">
        <authorList>
            <person name="Durkin A.S."/>
            <person name="Madupu R."/>
            <person name="Torralba M."/>
            <person name="Gillis M."/>
            <person name="Methe B."/>
            <person name="Sutton G."/>
            <person name="Nelson K.E."/>
        </authorList>
    </citation>
    <scope>NUCLEOTIDE SEQUENCE [LARGE SCALE GENOMIC DNA]</scope>
    <source>
        <strain evidence="7 8">JCVIHMP022</strain>
    </source>
</reference>
<feature type="compositionally biased region" description="Polar residues" evidence="5">
    <location>
        <begin position="148"/>
        <end position="157"/>
    </location>
</feature>
<feature type="compositionally biased region" description="Basic residues" evidence="5">
    <location>
        <begin position="99"/>
        <end position="114"/>
    </location>
</feature>
<organism evidence="7 8">
    <name type="scientific">Bifidobacterium dentium JCVIHMP022</name>
    <dbReference type="NCBI Taxonomy" id="553191"/>
    <lineage>
        <taxon>Bacteria</taxon>
        <taxon>Bacillati</taxon>
        <taxon>Actinomycetota</taxon>
        <taxon>Actinomycetes</taxon>
        <taxon>Bifidobacteriales</taxon>
        <taxon>Bifidobacteriaceae</taxon>
        <taxon>Bifidobacterium</taxon>
    </lineage>
</organism>
<feature type="region of interest" description="Disordered" evidence="5">
    <location>
        <begin position="99"/>
        <end position="157"/>
    </location>
</feature>
<keyword evidence="6" id="KW-1133">Transmembrane helix</keyword>
<dbReference type="EC" id="2.7.10.1" evidence="1"/>
<evidence type="ECO:0000256" key="3">
    <source>
        <dbReference type="ARBA" id="ARBA00022777"/>
    </source>
</evidence>
<sequence>MLLAVAANDGNLVVAVSSNSDEWLKKKSTVDALSDAAQKPLMESTPDWSKSATAMMDQIVLAKKTSTSSNITMIGVGIMGAVLVLLVVIIVVFHIYRKKHPKRRRKRRGSHRKTKGGEFETYREVEEKTEPAKAWNPQSSTEDPDIVQETSSESSEA</sequence>
<keyword evidence="6" id="KW-0472">Membrane</keyword>
<dbReference type="GO" id="GO:0004714">
    <property type="term" value="F:transmembrane receptor protein tyrosine kinase activity"/>
    <property type="evidence" value="ECO:0007669"/>
    <property type="project" value="UniProtKB-EC"/>
</dbReference>
<evidence type="ECO:0000256" key="2">
    <source>
        <dbReference type="ARBA" id="ARBA00022679"/>
    </source>
</evidence>
<comment type="caution">
    <text evidence="7">The sequence shown here is derived from an EMBL/GenBank/DDBJ whole genome shotgun (WGS) entry which is preliminary data.</text>
</comment>
<evidence type="ECO:0000256" key="1">
    <source>
        <dbReference type="ARBA" id="ARBA00011902"/>
    </source>
</evidence>
<dbReference type="Proteomes" id="UP000003457">
    <property type="component" value="Unassembled WGS sequence"/>
</dbReference>
<proteinExistence type="predicted"/>
<keyword evidence="3" id="KW-0418">Kinase</keyword>
<keyword evidence="4" id="KW-0829">Tyrosine-protein kinase</keyword>
<dbReference type="EMBL" id="AEHJ01000021">
    <property type="protein sequence ID" value="EFO77742.1"/>
    <property type="molecule type" value="Genomic_DNA"/>
</dbReference>
<dbReference type="Gene3D" id="6.10.250.2930">
    <property type="match status" value="1"/>
</dbReference>
<dbReference type="InterPro" id="IPR044912">
    <property type="entry name" value="Egfr_JX_dom"/>
</dbReference>
<evidence type="ECO:0000256" key="5">
    <source>
        <dbReference type="SAM" id="MobiDB-lite"/>
    </source>
</evidence>
<evidence type="ECO:0000256" key="6">
    <source>
        <dbReference type="SAM" id="Phobius"/>
    </source>
</evidence>
<feature type="compositionally biased region" description="Basic and acidic residues" evidence="5">
    <location>
        <begin position="115"/>
        <end position="131"/>
    </location>
</feature>
<evidence type="ECO:0000313" key="8">
    <source>
        <dbReference type="Proteomes" id="UP000003457"/>
    </source>
</evidence>